<dbReference type="STRING" id="983644.G3JK44"/>
<evidence type="ECO:0000259" key="1">
    <source>
        <dbReference type="PROSITE" id="PS50011"/>
    </source>
</evidence>
<evidence type="ECO:0000313" key="3">
    <source>
        <dbReference type="Proteomes" id="UP000001610"/>
    </source>
</evidence>
<keyword evidence="2" id="KW-0418">Kinase</keyword>
<dbReference type="GO" id="GO:0005524">
    <property type="term" value="F:ATP binding"/>
    <property type="evidence" value="ECO:0007669"/>
    <property type="project" value="InterPro"/>
</dbReference>
<dbReference type="Gene3D" id="1.10.510.10">
    <property type="entry name" value="Transferase(Phosphotransferase) domain 1"/>
    <property type="match status" value="1"/>
</dbReference>
<dbReference type="InterPro" id="IPR000719">
    <property type="entry name" value="Prot_kinase_dom"/>
</dbReference>
<dbReference type="AlphaFoldDB" id="G3JK44"/>
<dbReference type="EMBL" id="JH126402">
    <property type="protein sequence ID" value="EGX92174.1"/>
    <property type="molecule type" value="Genomic_DNA"/>
</dbReference>
<dbReference type="OrthoDB" id="4062651at2759"/>
<dbReference type="KEGG" id="cmt:CCM_06335"/>
<feature type="domain" description="Protein kinase" evidence="1">
    <location>
        <begin position="12"/>
        <end position="309"/>
    </location>
</feature>
<dbReference type="Proteomes" id="UP000001610">
    <property type="component" value="Unassembled WGS sequence"/>
</dbReference>
<name>G3JK44_CORMM</name>
<accession>G3JK44</accession>
<dbReference type="VEuPathDB" id="FungiDB:CCM_06335"/>
<dbReference type="GO" id="GO:0004674">
    <property type="term" value="F:protein serine/threonine kinase activity"/>
    <property type="evidence" value="ECO:0007669"/>
    <property type="project" value="TreeGrafter"/>
</dbReference>
<dbReference type="eggNOG" id="KOG0612">
    <property type="taxonomic scope" value="Eukaryota"/>
</dbReference>
<dbReference type="OMA" id="IYRFHER"/>
<dbReference type="SMART" id="SM00220">
    <property type="entry name" value="S_TKc"/>
    <property type="match status" value="1"/>
</dbReference>
<sequence length="309" mass="33812">MVIEGGPVPPCLQKYTFINGGSTGWVFGLTDDIVLKYARPGRMDSFLAENAIYDKLERSDRPASLMQSLLRRPGFNFMPRMVQSLDERLHANQGRLEPVATVGRWAAEVSEAMAWLARHGLVHGDLRPPNMLLDARDHLVLADFNLVARIGDVHGGASWPWAHRRVCTPTTCKDPSGCPARYGHHGAATEQFSLGSVLYNLVKGVELGGSEAEHMVKGHLVMPVMGDAPLGRFVQRCWNGEFAELAELAREAKRLEGAEDAGKGTGLGTADMRAARARCERFLEEELAEIVPHEESEAAQGLMGTCEPS</sequence>
<dbReference type="HOGENOM" id="CLU_894202_0_0_1"/>
<gene>
    <name evidence="2" type="ORF">CCM_06335</name>
</gene>
<dbReference type="InterPro" id="IPR051681">
    <property type="entry name" value="Ser/Thr_Kinases-Pseudokinases"/>
</dbReference>
<dbReference type="PANTHER" id="PTHR44329">
    <property type="entry name" value="SERINE/THREONINE-PROTEIN KINASE TNNI3K-RELATED"/>
    <property type="match status" value="1"/>
</dbReference>
<dbReference type="InterPro" id="IPR011009">
    <property type="entry name" value="Kinase-like_dom_sf"/>
</dbReference>
<evidence type="ECO:0000313" key="2">
    <source>
        <dbReference type="EMBL" id="EGX92174.1"/>
    </source>
</evidence>
<protein>
    <submittedName>
        <fullName evidence="2">Protein kinase domain-containing protein</fullName>
    </submittedName>
</protein>
<dbReference type="RefSeq" id="XP_006671538.1">
    <property type="nucleotide sequence ID" value="XM_006671475.1"/>
</dbReference>
<organism evidence="2 3">
    <name type="scientific">Cordyceps militaris (strain CM01)</name>
    <name type="common">Caterpillar fungus</name>
    <dbReference type="NCBI Taxonomy" id="983644"/>
    <lineage>
        <taxon>Eukaryota</taxon>
        <taxon>Fungi</taxon>
        <taxon>Dikarya</taxon>
        <taxon>Ascomycota</taxon>
        <taxon>Pezizomycotina</taxon>
        <taxon>Sordariomycetes</taxon>
        <taxon>Hypocreomycetidae</taxon>
        <taxon>Hypocreales</taxon>
        <taxon>Cordycipitaceae</taxon>
        <taxon>Cordyceps</taxon>
    </lineage>
</organism>
<keyword evidence="2" id="KW-0808">Transferase</keyword>
<proteinExistence type="predicted"/>
<keyword evidence="3" id="KW-1185">Reference proteome</keyword>
<dbReference type="GeneID" id="18168349"/>
<dbReference type="Pfam" id="PF00069">
    <property type="entry name" value="Pkinase"/>
    <property type="match status" value="1"/>
</dbReference>
<dbReference type="InParanoid" id="G3JK44"/>
<dbReference type="SUPFAM" id="SSF56112">
    <property type="entry name" value="Protein kinase-like (PK-like)"/>
    <property type="match status" value="1"/>
</dbReference>
<reference evidence="2 3" key="1">
    <citation type="journal article" date="2011" name="Genome Biol.">
        <title>Genome sequence of the insect pathogenic fungus Cordyceps militaris, a valued traditional Chinese medicine.</title>
        <authorList>
            <person name="Zheng P."/>
            <person name="Xia Y."/>
            <person name="Xiao G."/>
            <person name="Xiong C."/>
            <person name="Hu X."/>
            <person name="Zhang S."/>
            <person name="Zheng H."/>
            <person name="Huang Y."/>
            <person name="Zhou Y."/>
            <person name="Wang S."/>
            <person name="Zhao G.P."/>
            <person name="Liu X."/>
            <person name="St Leger R.J."/>
            <person name="Wang C."/>
        </authorList>
    </citation>
    <scope>NUCLEOTIDE SEQUENCE [LARGE SCALE GENOMIC DNA]</scope>
    <source>
        <strain evidence="2 3">CM01</strain>
    </source>
</reference>
<dbReference type="PROSITE" id="PS50011">
    <property type="entry name" value="PROTEIN_KINASE_DOM"/>
    <property type="match status" value="1"/>
</dbReference>